<evidence type="ECO:0000313" key="4">
    <source>
        <dbReference type="Proteomes" id="UP000009229"/>
    </source>
</evidence>
<sequence>MSKAREDIIPSIGLILLSAWVFYETSTYPPEASLLPRLMAYIILFLSATLIIKAISKVFSTGEAKQGEQSASSGQWVKIIPAVCLWVISIAVIPVVGFFLTLGLFWLILVLYLEGKGCQPGYLLKCAGYGLVITVLLYLIFRVGVQVPTPTGLFV</sequence>
<feature type="transmembrane region" description="Helical" evidence="1">
    <location>
        <begin position="76"/>
        <end position="109"/>
    </location>
</feature>
<dbReference type="InterPro" id="IPR009936">
    <property type="entry name" value="DUF1468"/>
</dbReference>
<reference evidence="4" key="1">
    <citation type="submission" date="2011-05" db="EMBL/GenBank/DDBJ databases">
        <title>Complete sequence of Desulfotomaculum kuznetsovii DSM 6115.</title>
        <authorList>
            <person name="Lucas S."/>
            <person name="Han J."/>
            <person name="Lapidus A."/>
            <person name="Cheng J.-F."/>
            <person name="Goodwin L."/>
            <person name="Pitluck S."/>
            <person name="Peters L."/>
            <person name="Mikhailova N."/>
            <person name="Lu M."/>
            <person name="Saunders E."/>
            <person name="Han C."/>
            <person name="Tapia R."/>
            <person name="Land M."/>
            <person name="Hauser L."/>
            <person name="Kyrpides N."/>
            <person name="Ivanova N."/>
            <person name="Pagani I."/>
            <person name="Nazina T."/>
            <person name="Ivanova A."/>
            <person name="Parshina S."/>
            <person name="Kuever J."/>
            <person name="Muyzer G."/>
            <person name="Plugge C."/>
            <person name="Stams A."/>
            <person name="Woyke T."/>
        </authorList>
    </citation>
    <scope>NUCLEOTIDE SEQUENCE [LARGE SCALE GENOMIC DNA]</scope>
    <source>
        <strain evidence="4">DSM 6115 / VKM B-1805 / 17</strain>
    </source>
</reference>
<feature type="domain" description="DUF1468" evidence="2">
    <location>
        <begin position="12"/>
        <end position="150"/>
    </location>
</feature>
<accession>A0AAU8PFD7</accession>
<dbReference type="Proteomes" id="UP000009229">
    <property type="component" value="Chromosome"/>
</dbReference>
<keyword evidence="1" id="KW-0472">Membrane</keyword>
<keyword evidence="4" id="KW-1185">Reference proteome</keyword>
<proteinExistence type="predicted"/>
<dbReference type="RefSeq" id="WP_013824231.1">
    <property type="nucleotide sequence ID" value="NC_015573.1"/>
</dbReference>
<gene>
    <name evidence="3" type="ordered locus">Desku_3236</name>
</gene>
<dbReference type="AlphaFoldDB" id="A0AAU8PFD7"/>
<organism evidence="3 4">
    <name type="scientific">Desulfofundulus kuznetsovii (strain DSM 6115 / VKM B-1805 / 17)</name>
    <name type="common">Desulfotomaculum kuznetsovii</name>
    <dbReference type="NCBI Taxonomy" id="760568"/>
    <lineage>
        <taxon>Bacteria</taxon>
        <taxon>Bacillati</taxon>
        <taxon>Bacillota</taxon>
        <taxon>Clostridia</taxon>
        <taxon>Eubacteriales</taxon>
        <taxon>Peptococcaceae</taxon>
        <taxon>Desulfofundulus</taxon>
    </lineage>
</organism>
<dbReference type="Pfam" id="PF07331">
    <property type="entry name" value="TctB"/>
    <property type="match status" value="1"/>
</dbReference>
<evidence type="ECO:0000259" key="2">
    <source>
        <dbReference type="Pfam" id="PF07331"/>
    </source>
</evidence>
<dbReference type="EMBL" id="CP002770">
    <property type="protein sequence ID" value="AEG16725.1"/>
    <property type="molecule type" value="Genomic_DNA"/>
</dbReference>
<dbReference type="KEGG" id="dku:Desku_3236"/>
<evidence type="ECO:0000313" key="3">
    <source>
        <dbReference type="EMBL" id="AEG16725.1"/>
    </source>
</evidence>
<keyword evidence="1" id="KW-0812">Transmembrane</keyword>
<feature type="transmembrane region" description="Helical" evidence="1">
    <location>
        <begin position="121"/>
        <end position="141"/>
    </location>
</feature>
<keyword evidence="1" id="KW-1133">Transmembrane helix</keyword>
<feature type="transmembrane region" description="Helical" evidence="1">
    <location>
        <begin position="35"/>
        <end position="55"/>
    </location>
</feature>
<name>A0AAU8PFD7_DESK7</name>
<feature type="transmembrane region" description="Helical" evidence="1">
    <location>
        <begin position="7"/>
        <end position="23"/>
    </location>
</feature>
<evidence type="ECO:0000256" key="1">
    <source>
        <dbReference type="SAM" id="Phobius"/>
    </source>
</evidence>
<protein>
    <recommendedName>
        <fullName evidence="2">DUF1468 domain-containing protein</fullName>
    </recommendedName>
</protein>